<dbReference type="Proteomes" id="UP000196759">
    <property type="component" value="Chromosome"/>
</dbReference>
<sequence>MNEMADKLSNYLKGINYEKVGKYEEAFSIFQNDLSDFSLSKLVIYEYLGLGIDKNYKSSLENLKKIKSNVERKFLVSYLLLNEDKKNSIDYISSLEELANKKNGNANEILGDLYLKGIYVEKNYKKAKKYYEDAILNGNINSIEKLSDLYLKEETDFFSDKEAVNILEKNSNKNISTIFFKIAEIYANSNYGVYNRKLAIDNYKKANDLGLKIAKEKIKKIEGC</sequence>
<proteinExistence type="predicted"/>
<dbReference type="InterPro" id="IPR011990">
    <property type="entry name" value="TPR-like_helical_dom_sf"/>
</dbReference>
<reference evidence="1 2" key="1">
    <citation type="submission" date="2017-06" db="EMBL/GenBank/DDBJ databases">
        <title>Draft genome sequence of Fusobacterium nucleatum subsp. polymorphum KCOM 1260 (=ChDC F218).</title>
        <authorList>
            <person name="Kook J.-K."/>
            <person name="Park S.-N."/>
            <person name="Lim Y.K."/>
            <person name="Roh H."/>
        </authorList>
    </citation>
    <scope>NUCLEOTIDE SEQUENCE [LARGE SCALE GENOMIC DNA]</scope>
    <source>
        <strain evidence="2">KCOM 1260 (ChDC F218)</strain>
    </source>
</reference>
<dbReference type="InterPro" id="IPR052945">
    <property type="entry name" value="Mitotic_Regulator"/>
</dbReference>
<accession>A0A1Z3CIX5</accession>
<evidence type="ECO:0000313" key="1">
    <source>
        <dbReference type="EMBL" id="ASC03541.1"/>
    </source>
</evidence>
<organism evidence="1 2">
    <name type="scientific">Fusobacterium nucleatum subsp. polymorphum</name>
    <name type="common">Fusobacterium polymorphum</name>
    <dbReference type="NCBI Taxonomy" id="76857"/>
    <lineage>
        <taxon>Bacteria</taxon>
        <taxon>Fusobacteriati</taxon>
        <taxon>Fusobacteriota</taxon>
        <taxon>Fusobacteriia</taxon>
        <taxon>Fusobacteriales</taxon>
        <taxon>Fusobacteriaceae</taxon>
        <taxon>Fusobacterium</taxon>
    </lineage>
</organism>
<dbReference type="InterPro" id="IPR006597">
    <property type="entry name" value="Sel1-like"/>
</dbReference>
<keyword evidence="2" id="KW-1185">Reference proteome</keyword>
<dbReference type="PANTHER" id="PTHR43628">
    <property type="entry name" value="ACTIVATOR OF C KINASE PROTEIN 1-RELATED"/>
    <property type="match status" value="1"/>
</dbReference>
<gene>
    <name evidence="1" type="ORF">CBG50_09825</name>
</gene>
<dbReference type="SUPFAM" id="SSF81901">
    <property type="entry name" value="HCP-like"/>
    <property type="match status" value="1"/>
</dbReference>
<dbReference type="Gene3D" id="1.25.40.10">
    <property type="entry name" value="Tetratricopeptide repeat domain"/>
    <property type="match status" value="1"/>
</dbReference>
<dbReference type="SMART" id="SM00671">
    <property type="entry name" value="SEL1"/>
    <property type="match status" value="1"/>
</dbReference>
<dbReference type="PANTHER" id="PTHR43628:SF1">
    <property type="entry name" value="CHITIN SYNTHASE REGULATORY FACTOR 2-RELATED"/>
    <property type="match status" value="1"/>
</dbReference>
<dbReference type="AlphaFoldDB" id="A0A1Z3CIX5"/>
<dbReference type="EMBL" id="CP021934">
    <property type="protein sequence ID" value="ASC03541.1"/>
    <property type="molecule type" value="Genomic_DNA"/>
</dbReference>
<protein>
    <recommendedName>
        <fullName evidence="3">Beta-lactamase</fullName>
    </recommendedName>
</protein>
<evidence type="ECO:0000313" key="2">
    <source>
        <dbReference type="Proteomes" id="UP000196759"/>
    </source>
</evidence>
<evidence type="ECO:0008006" key="3">
    <source>
        <dbReference type="Google" id="ProtNLM"/>
    </source>
</evidence>
<name>A0A1Z3CIX5_FUSNP</name>